<evidence type="ECO:0000313" key="3">
    <source>
        <dbReference type="Proteomes" id="UP000829196"/>
    </source>
</evidence>
<dbReference type="Proteomes" id="UP000829196">
    <property type="component" value="Unassembled WGS sequence"/>
</dbReference>
<evidence type="ECO:0000256" key="1">
    <source>
        <dbReference type="SAM" id="MobiDB-lite"/>
    </source>
</evidence>
<comment type="caution">
    <text evidence="2">The sequence shown here is derived from an EMBL/GenBank/DDBJ whole genome shotgun (WGS) entry which is preliminary data.</text>
</comment>
<sequence length="64" mass="7275">MARPNKESAIRKRSRRNQFCCQKGRTRSSAGRVRAEGRVRGGLVAGLFRRWRDCGPLEATATVW</sequence>
<name>A0A8T3AML8_DENNO</name>
<reference evidence="2" key="1">
    <citation type="journal article" date="2022" name="Front. Genet.">
        <title>Chromosome-Scale Assembly of the Dendrobium nobile Genome Provides Insights Into the Molecular Mechanism of the Biosynthesis of the Medicinal Active Ingredient of Dendrobium.</title>
        <authorList>
            <person name="Xu Q."/>
            <person name="Niu S.-C."/>
            <person name="Li K.-L."/>
            <person name="Zheng P.-J."/>
            <person name="Zhang X.-J."/>
            <person name="Jia Y."/>
            <person name="Liu Y."/>
            <person name="Niu Y.-X."/>
            <person name="Yu L.-H."/>
            <person name="Chen D.-F."/>
            <person name="Zhang G.-Q."/>
        </authorList>
    </citation>
    <scope>NUCLEOTIDE SEQUENCE</scope>
    <source>
        <tissue evidence="2">Leaf</tissue>
    </source>
</reference>
<gene>
    <name evidence="2" type="ORF">KFK09_023370</name>
</gene>
<protein>
    <submittedName>
        <fullName evidence="2">Uncharacterized protein</fullName>
    </submittedName>
</protein>
<dbReference type="AlphaFoldDB" id="A0A8T3AML8"/>
<evidence type="ECO:0000313" key="2">
    <source>
        <dbReference type="EMBL" id="KAI0497042.1"/>
    </source>
</evidence>
<organism evidence="2 3">
    <name type="scientific">Dendrobium nobile</name>
    <name type="common">Orchid</name>
    <dbReference type="NCBI Taxonomy" id="94219"/>
    <lineage>
        <taxon>Eukaryota</taxon>
        <taxon>Viridiplantae</taxon>
        <taxon>Streptophyta</taxon>
        <taxon>Embryophyta</taxon>
        <taxon>Tracheophyta</taxon>
        <taxon>Spermatophyta</taxon>
        <taxon>Magnoliopsida</taxon>
        <taxon>Liliopsida</taxon>
        <taxon>Asparagales</taxon>
        <taxon>Orchidaceae</taxon>
        <taxon>Epidendroideae</taxon>
        <taxon>Malaxideae</taxon>
        <taxon>Dendrobiinae</taxon>
        <taxon>Dendrobium</taxon>
    </lineage>
</organism>
<feature type="region of interest" description="Disordered" evidence="1">
    <location>
        <begin position="1"/>
        <end position="33"/>
    </location>
</feature>
<proteinExistence type="predicted"/>
<dbReference type="EMBL" id="JAGYWB010000016">
    <property type="protein sequence ID" value="KAI0497042.1"/>
    <property type="molecule type" value="Genomic_DNA"/>
</dbReference>
<feature type="compositionally biased region" description="Basic and acidic residues" evidence="1">
    <location>
        <begin position="1"/>
        <end position="10"/>
    </location>
</feature>
<accession>A0A8T3AML8</accession>
<keyword evidence="3" id="KW-1185">Reference proteome</keyword>